<dbReference type="AlphaFoldDB" id="H0JL79"/>
<reference evidence="1 2" key="1">
    <citation type="submission" date="2011-12" db="EMBL/GenBank/DDBJ databases">
        <authorList>
            <person name="Kriszt B."/>
            <person name="Tancsics A."/>
            <person name="Cserhati M."/>
            <person name="Toth A."/>
            <person name="Nagy I."/>
            <person name="Horvath B."/>
            <person name="Tamura T."/>
            <person name="Kukolya J."/>
            <person name="Szoboszlay S."/>
        </authorList>
    </citation>
    <scope>NUCLEOTIDE SEQUENCE [LARGE SCALE GENOMIC DNA]</scope>
    <source>
        <strain evidence="1 2">AK37</strain>
    </source>
</reference>
<comment type="caution">
    <text evidence="1">The sequence shown here is derived from an EMBL/GenBank/DDBJ whole genome shotgun (WGS) entry which is preliminary data.</text>
</comment>
<evidence type="ECO:0000313" key="2">
    <source>
        <dbReference type="Proteomes" id="UP000005064"/>
    </source>
</evidence>
<name>H0JL79_9NOCA</name>
<gene>
    <name evidence="1" type="ORF">AK37_01662</name>
</gene>
<dbReference type="EMBL" id="AHBW01000026">
    <property type="protein sequence ID" value="EHK86414.1"/>
    <property type="molecule type" value="Genomic_DNA"/>
</dbReference>
<accession>H0JL79</accession>
<protein>
    <submittedName>
        <fullName evidence="1">Uncharacterized protein</fullName>
    </submittedName>
</protein>
<dbReference type="Proteomes" id="UP000005064">
    <property type="component" value="Unassembled WGS sequence"/>
</dbReference>
<evidence type="ECO:0000313" key="1">
    <source>
        <dbReference type="EMBL" id="EHK86414.1"/>
    </source>
</evidence>
<dbReference type="PATRIC" id="fig|1114960.4.peg.323"/>
<sequence>MITFLFGFVTAFAVSGIAAVAFGLHLRHKSESSEFTEEDAQATAEELLAELGDSIRYAGAILTIGYHPDDPESIVIQGHVGPGRTLCDRCVGESLAQTAQRLLERTPHHRTGGQR</sequence>
<proteinExistence type="predicted"/>
<organism evidence="1 2">
    <name type="scientific">Rhodococcus pyridinivorans AK37</name>
    <dbReference type="NCBI Taxonomy" id="1114960"/>
    <lineage>
        <taxon>Bacteria</taxon>
        <taxon>Bacillati</taxon>
        <taxon>Actinomycetota</taxon>
        <taxon>Actinomycetes</taxon>
        <taxon>Mycobacteriales</taxon>
        <taxon>Nocardiaceae</taxon>
        <taxon>Rhodococcus</taxon>
    </lineage>
</organism>
<dbReference type="RefSeq" id="WP_006550334.1">
    <property type="nucleotide sequence ID" value="NZ_AHBW01000026.1"/>
</dbReference>